<dbReference type="SUPFAM" id="SSF56784">
    <property type="entry name" value="HAD-like"/>
    <property type="match status" value="1"/>
</dbReference>
<dbReference type="EMBL" id="JAACJS010000011">
    <property type="protein sequence ID" value="NCI49856.1"/>
    <property type="molecule type" value="Genomic_DNA"/>
</dbReference>
<sequence length="222" mass="25192">MDVIKPGSAFLFDLNGTMIDDMEFHINTWHGILNGLGATLSLERMREECYGKNDELLERIFPSRFTTEEKTKMSYDKETAYQAAFKPLLKLLDGLDDFLARASEHNIRMAIGSAAILYNIDFVLDGLNIRKYFPVVVAAEDVVMSKPDPETYIKCADRLGVAYNECIVFEDVPKGVEAARNAGMRCVVLTTTHTKEEFSKYDNIICFVKDFTDPQLNSLFEK</sequence>
<evidence type="ECO:0000256" key="1">
    <source>
        <dbReference type="ARBA" id="ARBA00001946"/>
    </source>
</evidence>
<dbReference type="Pfam" id="PF13419">
    <property type="entry name" value="HAD_2"/>
    <property type="match status" value="1"/>
</dbReference>
<reference evidence="6 7" key="1">
    <citation type="submission" date="2020-01" db="EMBL/GenBank/DDBJ databases">
        <title>Genome analysis.</title>
        <authorList>
            <person name="Wu S."/>
            <person name="Wang G."/>
        </authorList>
    </citation>
    <scope>NUCLEOTIDE SEQUENCE [LARGE SCALE GENOMIC DNA]</scope>
    <source>
        <strain evidence="6 7">SYL130</strain>
    </source>
</reference>
<comment type="similarity">
    <text evidence="2">Belongs to the HAD-like hydrolase superfamily. CbbY/CbbZ/Gph/YieH family.</text>
</comment>
<dbReference type="InterPro" id="IPR051600">
    <property type="entry name" value="Beta-PGM-like"/>
</dbReference>
<keyword evidence="5" id="KW-0119">Carbohydrate metabolism</keyword>
<dbReference type="RefSeq" id="WP_161818162.1">
    <property type="nucleotide sequence ID" value="NZ_JAACJS010000011.1"/>
</dbReference>
<comment type="cofactor">
    <cofactor evidence="1">
        <name>Mg(2+)</name>
        <dbReference type="ChEBI" id="CHEBI:18420"/>
    </cofactor>
</comment>
<dbReference type="SFLD" id="SFLDS00003">
    <property type="entry name" value="Haloacid_Dehalogenase"/>
    <property type="match status" value="1"/>
</dbReference>
<evidence type="ECO:0000256" key="2">
    <source>
        <dbReference type="ARBA" id="ARBA00006171"/>
    </source>
</evidence>
<dbReference type="PRINTS" id="PR00413">
    <property type="entry name" value="HADHALOGNASE"/>
</dbReference>
<dbReference type="SFLD" id="SFLDG01129">
    <property type="entry name" value="C1.5:_HAD__Beta-PGM__Phosphata"/>
    <property type="match status" value="1"/>
</dbReference>
<organism evidence="6 7">
    <name type="scientific">Sediminibacterium roseum</name>
    <dbReference type="NCBI Taxonomy" id="1978412"/>
    <lineage>
        <taxon>Bacteria</taxon>
        <taxon>Pseudomonadati</taxon>
        <taxon>Bacteroidota</taxon>
        <taxon>Chitinophagia</taxon>
        <taxon>Chitinophagales</taxon>
        <taxon>Chitinophagaceae</taxon>
        <taxon>Sediminibacterium</taxon>
    </lineage>
</organism>
<evidence type="ECO:0000313" key="7">
    <source>
        <dbReference type="Proteomes" id="UP000753802"/>
    </source>
</evidence>
<dbReference type="PANTHER" id="PTHR46193:SF18">
    <property type="entry name" value="HEXITOL PHOSPHATASE B"/>
    <property type="match status" value="1"/>
</dbReference>
<dbReference type="InterPro" id="IPR023198">
    <property type="entry name" value="PGP-like_dom2"/>
</dbReference>
<accession>A0ABW9ZRY0</accession>
<dbReference type="CDD" id="cd07505">
    <property type="entry name" value="HAD_BPGM-like"/>
    <property type="match status" value="1"/>
</dbReference>
<keyword evidence="3" id="KW-0479">Metal-binding</keyword>
<proteinExistence type="inferred from homology"/>
<dbReference type="InterPro" id="IPR041492">
    <property type="entry name" value="HAD_2"/>
</dbReference>
<dbReference type="InterPro" id="IPR036412">
    <property type="entry name" value="HAD-like_sf"/>
</dbReference>
<protein>
    <submittedName>
        <fullName evidence="6">HAD family phosphatase</fullName>
    </submittedName>
</protein>
<dbReference type="PANTHER" id="PTHR46193">
    <property type="entry name" value="6-PHOSPHOGLUCONATE PHOSPHATASE"/>
    <property type="match status" value="1"/>
</dbReference>
<evidence type="ECO:0000256" key="5">
    <source>
        <dbReference type="ARBA" id="ARBA00023277"/>
    </source>
</evidence>
<dbReference type="Gene3D" id="3.40.50.1000">
    <property type="entry name" value="HAD superfamily/HAD-like"/>
    <property type="match status" value="1"/>
</dbReference>
<dbReference type="NCBIfam" id="TIGR01509">
    <property type="entry name" value="HAD-SF-IA-v3"/>
    <property type="match status" value="1"/>
</dbReference>
<dbReference type="InterPro" id="IPR023214">
    <property type="entry name" value="HAD_sf"/>
</dbReference>
<evidence type="ECO:0000256" key="4">
    <source>
        <dbReference type="ARBA" id="ARBA00022842"/>
    </source>
</evidence>
<dbReference type="Gene3D" id="1.10.150.240">
    <property type="entry name" value="Putative phosphatase, domain 2"/>
    <property type="match status" value="1"/>
</dbReference>
<evidence type="ECO:0000256" key="3">
    <source>
        <dbReference type="ARBA" id="ARBA00022723"/>
    </source>
</evidence>
<dbReference type="Proteomes" id="UP000753802">
    <property type="component" value="Unassembled WGS sequence"/>
</dbReference>
<name>A0ABW9ZRY0_9BACT</name>
<evidence type="ECO:0000313" key="6">
    <source>
        <dbReference type="EMBL" id="NCI49856.1"/>
    </source>
</evidence>
<keyword evidence="7" id="KW-1185">Reference proteome</keyword>
<keyword evidence="4" id="KW-0460">Magnesium</keyword>
<comment type="caution">
    <text evidence="6">The sequence shown here is derived from an EMBL/GenBank/DDBJ whole genome shotgun (WGS) entry which is preliminary data.</text>
</comment>
<dbReference type="InterPro" id="IPR006439">
    <property type="entry name" value="HAD-SF_hydro_IA"/>
</dbReference>
<gene>
    <name evidence="6" type="ORF">GWC95_07980</name>
</gene>